<dbReference type="EMBL" id="KV441431">
    <property type="protein sequence ID" value="OAF54302.1"/>
    <property type="molecule type" value="Genomic_DNA"/>
</dbReference>
<protein>
    <recommendedName>
        <fullName evidence="3">Zn(2)-C6 fungal-type domain-containing protein</fullName>
    </recommendedName>
</protein>
<feature type="region of interest" description="Disordered" evidence="1">
    <location>
        <begin position="1"/>
        <end position="22"/>
    </location>
</feature>
<dbReference type="GO" id="GO:0000981">
    <property type="term" value="F:DNA-binding transcription factor activity, RNA polymerase II-specific"/>
    <property type="evidence" value="ECO:0007669"/>
    <property type="project" value="InterPro"/>
</dbReference>
<dbReference type="GeneID" id="36292382"/>
<accession>A0A176ZYJ3</accession>
<dbReference type="AlphaFoldDB" id="A0A176ZYJ3"/>
<reference evidence="2" key="1">
    <citation type="submission" date="2016-03" db="EMBL/GenBank/DDBJ databases">
        <title>Updated assembly of Pseudogymnoascus destructans, the fungus causing white-nose syndrome of bats.</title>
        <authorList>
            <person name="Palmer J.M."/>
            <person name="Drees K.P."/>
            <person name="Foster J.T."/>
            <person name="Lindner D.L."/>
        </authorList>
    </citation>
    <scope>NUCLEOTIDE SEQUENCE [LARGE SCALE GENOMIC DNA]</scope>
    <source>
        <strain evidence="2">20631-21</strain>
    </source>
</reference>
<proteinExistence type="predicted"/>
<evidence type="ECO:0008006" key="3">
    <source>
        <dbReference type="Google" id="ProtNLM"/>
    </source>
</evidence>
<dbReference type="RefSeq" id="XP_024319609.1">
    <property type="nucleotide sequence ID" value="XM_024472790.1"/>
</dbReference>
<evidence type="ECO:0000256" key="1">
    <source>
        <dbReference type="SAM" id="MobiDB-lite"/>
    </source>
</evidence>
<gene>
    <name evidence="2" type="ORF">VC83_09350</name>
</gene>
<organism evidence="2">
    <name type="scientific">Pseudogymnoascus destructans</name>
    <dbReference type="NCBI Taxonomy" id="655981"/>
    <lineage>
        <taxon>Eukaryota</taxon>
        <taxon>Fungi</taxon>
        <taxon>Dikarya</taxon>
        <taxon>Ascomycota</taxon>
        <taxon>Pezizomycotina</taxon>
        <taxon>Leotiomycetes</taxon>
        <taxon>Thelebolales</taxon>
        <taxon>Thelebolaceae</taxon>
        <taxon>Pseudogymnoascus</taxon>
    </lineage>
</organism>
<dbReference type="Proteomes" id="UP000077154">
    <property type="component" value="Unassembled WGS sequence"/>
</dbReference>
<name>A0A176ZYJ3_9PEZI</name>
<evidence type="ECO:0000313" key="2">
    <source>
        <dbReference type="EMBL" id="OAF54302.1"/>
    </source>
</evidence>
<sequence>MDERSEPVEAATSSGSTKQAACLSYRRSKIRCHRGAGDAKCKRCDQANSECIIPKYHAGRQKGVKNKRTGLEKAVYRIGQAIARSKANGGELEDQQAALSPASPGQHCRLVAKESRACPKPSVISAACTDTI</sequence>
<dbReference type="InterPro" id="IPR036864">
    <property type="entry name" value="Zn2-C6_fun-type_DNA-bd_sf"/>
</dbReference>
<dbReference type="OrthoDB" id="3429912at2759"/>
<dbReference type="GO" id="GO:0008270">
    <property type="term" value="F:zinc ion binding"/>
    <property type="evidence" value="ECO:0007669"/>
    <property type="project" value="InterPro"/>
</dbReference>
<dbReference type="Gene3D" id="4.10.240.10">
    <property type="entry name" value="Zn(2)-C6 fungal-type DNA-binding domain"/>
    <property type="match status" value="1"/>
</dbReference>
<dbReference type="SUPFAM" id="SSF57701">
    <property type="entry name" value="Zn2/Cys6 DNA-binding domain"/>
    <property type="match status" value="1"/>
</dbReference>